<organism evidence="2 3">
    <name type="scientific">Sulfurimonas aquatica</name>
    <dbReference type="NCBI Taxonomy" id="2672570"/>
    <lineage>
        <taxon>Bacteria</taxon>
        <taxon>Pseudomonadati</taxon>
        <taxon>Campylobacterota</taxon>
        <taxon>Epsilonproteobacteria</taxon>
        <taxon>Campylobacterales</taxon>
        <taxon>Sulfurimonadaceae</taxon>
        <taxon>Sulfurimonas</taxon>
    </lineage>
</organism>
<reference evidence="2" key="1">
    <citation type="submission" date="2019-11" db="EMBL/GenBank/DDBJ databases">
        <authorList>
            <person name="Kojima H."/>
        </authorList>
    </citation>
    <scope>NUCLEOTIDE SEQUENCE</scope>
    <source>
        <strain evidence="2">H1576</strain>
    </source>
</reference>
<evidence type="ECO:0000256" key="1">
    <source>
        <dbReference type="SAM" id="Phobius"/>
    </source>
</evidence>
<keyword evidence="1" id="KW-1133">Transmembrane helix</keyword>
<protein>
    <submittedName>
        <fullName evidence="2">Uncharacterized protein</fullName>
    </submittedName>
</protein>
<feature type="transmembrane region" description="Helical" evidence="1">
    <location>
        <begin position="12"/>
        <end position="30"/>
    </location>
</feature>
<dbReference type="EMBL" id="CP046072">
    <property type="protein sequence ID" value="QSZ41957.1"/>
    <property type="molecule type" value="Genomic_DNA"/>
</dbReference>
<proteinExistence type="predicted"/>
<dbReference type="Proteomes" id="UP000671852">
    <property type="component" value="Chromosome"/>
</dbReference>
<keyword evidence="1" id="KW-0812">Transmembrane</keyword>
<dbReference type="KEGG" id="saqt:GJV85_07495"/>
<keyword evidence="1" id="KW-0472">Membrane</keyword>
<dbReference type="RefSeq" id="WP_207560775.1">
    <property type="nucleotide sequence ID" value="NZ_CP046072.1"/>
</dbReference>
<gene>
    <name evidence="2" type="ORF">GJV85_07495</name>
</gene>
<accession>A0A975B0G7</accession>
<evidence type="ECO:0000313" key="2">
    <source>
        <dbReference type="EMBL" id="QSZ41957.1"/>
    </source>
</evidence>
<reference evidence="2" key="2">
    <citation type="submission" date="2021-04" db="EMBL/GenBank/DDBJ databases">
        <title>Isolation and characterization of a novel species of the genus Sulfurimonas.</title>
        <authorList>
            <person name="Fukui M."/>
        </authorList>
    </citation>
    <scope>NUCLEOTIDE SEQUENCE</scope>
    <source>
        <strain evidence="2">H1576</strain>
    </source>
</reference>
<name>A0A975B0G7_9BACT</name>
<evidence type="ECO:0000313" key="3">
    <source>
        <dbReference type="Proteomes" id="UP000671852"/>
    </source>
</evidence>
<dbReference type="AlphaFoldDB" id="A0A975B0G7"/>
<keyword evidence="3" id="KW-1185">Reference proteome</keyword>
<sequence length="94" mass="10845">MKKVMRKGSIAIVPIMLSILVMFWFIWFLGGESEQLQSISEHENLQHLQENLLVAAVKRRYALAEADPSLTDAELDRLVDDYIDQVMVLNKIQE</sequence>